<keyword evidence="4" id="KW-1185">Reference proteome</keyword>
<evidence type="ECO:0000313" key="3">
    <source>
        <dbReference type="EMBL" id="RCN46502.1"/>
    </source>
</evidence>
<proteinExistence type="predicted"/>
<keyword evidence="2" id="KW-0812">Transmembrane</keyword>
<evidence type="ECO:0000313" key="4">
    <source>
        <dbReference type="Proteomes" id="UP000252519"/>
    </source>
</evidence>
<dbReference type="EMBL" id="JOJR01000078">
    <property type="protein sequence ID" value="RCN46502.1"/>
    <property type="molecule type" value="Genomic_DNA"/>
</dbReference>
<accession>A0A368GQ50</accession>
<feature type="region of interest" description="Disordered" evidence="1">
    <location>
        <begin position="327"/>
        <end position="666"/>
    </location>
</feature>
<feature type="transmembrane region" description="Helical" evidence="2">
    <location>
        <begin position="245"/>
        <end position="264"/>
    </location>
</feature>
<feature type="compositionally biased region" description="Low complexity" evidence="1">
    <location>
        <begin position="462"/>
        <end position="471"/>
    </location>
</feature>
<evidence type="ECO:0000256" key="1">
    <source>
        <dbReference type="SAM" id="MobiDB-lite"/>
    </source>
</evidence>
<feature type="compositionally biased region" description="Basic and acidic residues" evidence="1">
    <location>
        <begin position="502"/>
        <end position="515"/>
    </location>
</feature>
<feature type="compositionally biased region" description="Basic and acidic residues" evidence="1">
    <location>
        <begin position="387"/>
        <end position="430"/>
    </location>
</feature>
<gene>
    <name evidence="3" type="ORF">ANCCAN_07496</name>
</gene>
<dbReference type="Proteomes" id="UP000252519">
    <property type="component" value="Unassembled WGS sequence"/>
</dbReference>
<feature type="compositionally biased region" description="Basic and acidic residues" evidence="1">
    <location>
        <begin position="614"/>
        <end position="636"/>
    </location>
</feature>
<feature type="compositionally biased region" description="Polar residues" evidence="1">
    <location>
        <begin position="342"/>
        <end position="361"/>
    </location>
</feature>
<name>A0A368GQ50_ANCCA</name>
<feature type="compositionally biased region" description="Basic and acidic residues" evidence="1">
    <location>
        <begin position="550"/>
        <end position="569"/>
    </location>
</feature>
<evidence type="ECO:0000256" key="2">
    <source>
        <dbReference type="SAM" id="Phobius"/>
    </source>
</evidence>
<dbReference type="AlphaFoldDB" id="A0A368GQ50"/>
<dbReference type="STRING" id="29170.A0A368GQ50"/>
<organism evidence="3 4">
    <name type="scientific">Ancylostoma caninum</name>
    <name type="common">Dog hookworm</name>
    <dbReference type="NCBI Taxonomy" id="29170"/>
    <lineage>
        <taxon>Eukaryota</taxon>
        <taxon>Metazoa</taxon>
        <taxon>Ecdysozoa</taxon>
        <taxon>Nematoda</taxon>
        <taxon>Chromadorea</taxon>
        <taxon>Rhabditida</taxon>
        <taxon>Rhabditina</taxon>
        <taxon>Rhabditomorpha</taxon>
        <taxon>Strongyloidea</taxon>
        <taxon>Ancylostomatidae</taxon>
        <taxon>Ancylostomatinae</taxon>
        <taxon>Ancylostoma</taxon>
    </lineage>
</organism>
<keyword evidence="2" id="KW-1133">Transmembrane helix</keyword>
<dbReference type="PROSITE" id="PS51257">
    <property type="entry name" value="PROKAR_LIPOPROTEIN"/>
    <property type="match status" value="1"/>
</dbReference>
<dbReference type="OrthoDB" id="5875734at2759"/>
<comment type="caution">
    <text evidence="3">The sequence shown here is derived from an EMBL/GenBank/DDBJ whole genome shotgun (WGS) entry which is preliminary data.</text>
</comment>
<feature type="compositionally biased region" description="Basic and acidic residues" evidence="1">
    <location>
        <begin position="362"/>
        <end position="377"/>
    </location>
</feature>
<sequence length="666" mass="74920">MRIQCTLHRIGKIPIAGLSLTSLHFAFLFASCIRYDHDTFLKCKNDFSFFDAIEGDKIWARKQIGKKLFDLRKSSFRRRLRNFQVDEDVVTEINDTIIRLGDARIGVLLFEVKKSRQKFFQEMAQKFSKALSVLPTSQNANSLGSTSGNDIGDLGRKILKDIVHLHASLVASSIILIDLKSRSSRDKFSMDIQKNLKQVEEAIINATAKLLRTMHDLTPQCGSIMAIWDDIGLYLCNIVAVPTQGLWLACLLTAIGAFFIYSALFKATTFLFSYEEEKLFGVPAGVKFIPVLVSDDVEKGSGKGQVRFLEIRSSGFLTKIYERMHAKKRQRTDSKPSIQRVAWSQSGPSIASGSWQVVQSSKVHEKPSTISAERRDTEQEEVPVEVPESKDEKLKATKEADKGTLKQPESLHRSREERRGDDERQKEEKRLKKRKSLISLRDLFTFGKSGDTKEKPRSKNTPKSSRPSASKSRQRAKSEGTSCEIGKATRAHFEDTGQAPGRVKDPSLTKPKEQDPSPPSSRSSKVKRKDESSKLIGETLTKDSNSQERPSAERIITEDVQKADDKVDSRSSSFPKGSDRHTKAPGSSSSKRHEKKTQHSREYTKESSSSKSKGSREKVKSTRDEGARKDADKDKNYSPLSPSERKHATLSRTYVTADESLKEKKH</sequence>
<reference evidence="3 4" key="1">
    <citation type="submission" date="2014-10" db="EMBL/GenBank/DDBJ databases">
        <title>Draft genome of the hookworm Ancylostoma caninum.</title>
        <authorList>
            <person name="Mitreva M."/>
        </authorList>
    </citation>
    <scope>NUCLEOTIDE SEQUENCE [LARGE SCALE GENOMIC DNA]</scope>
    <source>
        <strain evidence="3 4">Baltimore</strain>
    </source>
</reference>
<keyword evidence="2" id="KW-0472">Membrane</keyword>
<protein>
    <submittedName>
        <fullName evidence="3">Uncharacterized protein</fullName>
    </submittedName>
</protein>